<keyword evidence="3" id="KW-1185">Reference proteome</keyword>
<dbReference type="eggNOG" id="COG5319">
    <property type="taxonomic scope" value="Bacteria"/>
</dbReference>
<protein>
    <submittedName>
        <fullName evidence="2">Putative regulatory protein, FmdB family</fullName>
    </submittedName>
</protein>
<gene>
    <name evidence="2" type="ordered locus">Ppro_0721</name>
</gene>
<dbReference type="PANTHER" id="PTHR34404">
    <property type="entry name" value="REGULATORY PROTEIN, FMDB FAMILY"/>
    <property type="match status" value="1"/>
</dbReference>
<feature type="domain" description="Putative regulatory protein FmdB zinc ribbon" evidence="1">
    <location>
        <begin position="1"/>
        <end position="43"/>
    </location>
</feature>
<dbReference type="SMART" id="SM00834">
    <property type="entry name" value="CxxC_CXXC_SSSS"/>
    <property type="match status" value="1"/>
</dbReference>
<dbReference type="OrthoDB" id="9806664at2"/>
<reference evidence="2 3" key="1">
    <citation type="submission" date="2006-10" db="EMBL/GenBank/DDBJ databases">
        <title>Complete sequence of chromosome of Pelobacter propionicus DSM 2379.</title>
        <authorList>
            <consortium name="US DOE Joint Genome Institute"/>
            <person name="Copeland A."/>
            <person name="Lucas S."/>
            <person name="Lapidus A."/>
            <person name="Barry K."/>
            <person name="Detter J.C."/>
            <person name="Glavina del Rio T."/>
            <person name="Hammon N."/>
            <person name="Israni S."/>
            <person name="Dalin E."/>
            <person name="Tice H."/>
            <person name="Pitluck S."/>
            <person name="Saunders E."/>
            <person name="Brettin T."/>
            <person name="Bruce D."/>
            <person name="Han C."/>
            <person name="Tapia R."/>
            <person name="Schmutz J."/>
            <person name="Larimer F."/>
            <person name="Land M."/>
            <person name="Hauser L."/>
            <person name="Kyrpides N."/>
            <person name="Kim E."/>
            <person name="Lovley D."/>
            <person name="Richardson P."/>
        </authorList>
    </citation>
    <scope>NUCLEOTIDE SEQUENCE [LARGE SCALE GENOMIC DNA]</scope>
    <source>
        <strain evidence="3">DSM 2379 / NBRC 103807 / OttBd1</strain>
    </source>
</reference>
<sequence length="164" mass="18903">MPVYEFYCSDCHTIFNFLSRRVNTVKRPPCPRCSRPDLERQVSRFAFSRGRTDEPDAEGMPDLDESRLEKAMMSLAGEMEGVDENDPRQMARFMRKFSDATGVELGEGFQEAMRRLEAGDDPELIEQELGDLLEGDNPFASQGMKRIRRRYVPPAHDETLYTLE</sequence>
<proteinExistence type="predicted"/>
<dbReference type="RefSeq" id="WP_011734664.1">
    <property type="nucleotide sequence ID" value="NC_008609.1"/>
</dbReference>
<evidence type="ECO:0000313" key="2">
    <source>
        <dbReference type="EMBL" id="ABK98352.1"/>
    </source>
</evidence>
<dbReference type="AlphaFoldDB" id="A1ALY2"/>
<name>A1ALY2_PELPD</name>
<organism evidence="2 3">
    <name type="scientific">Pelobacter propionicus (strain DSM 2379 / NBRC 103807 / OttBd1)</name>
    <dbReference type="NCBI Taxonomy" id="338966"/>
    <lineage>
        <taxon>Bacteria</taxon>
        <taxon>Pseudomonadati</taxon>
        <taxon>Thermodesulfobacteriota</taxon>
        <taxon>Desulfuromonadia</taxon>
        <taxon>Desulfuromonadales</taxon>
        <taxon>Desulfuromonadaceae</taxon>
        <taxon>Pelobacter</taxon>
    </lineage>
</organism>
<dbReference type="NCBIfam" id="TIGR02605">
    <property type="entry name" value="CxxC_CxxC_SSSS"/>
    <property type="match status" value="1"/>
</dbReference>
<dbReference type="Pfam" id="PF09723">
    <property type="entry name" value="Zn_ribbon_8"/>
    <property type="match status" value="1"/>
</dbReference>
<dbReference type="EMBL" id="CP000482">
    <property type="protein sequence ID" value="ABK98352.1"/>
    <property type="molecule type" value="Genomic_DNA"/>
</dbReference>
<dbReference type="InterPro" id="IPR013429">
    <property type="entry name" value="Regulatory_FmdB_Zinc_ribbon"/>
</dbReference>
<dbReference type="HOGENOM" id="CLU_113286_0_0_7"/>
<dbReference type="STRING" id="338966.Ppro_0721"/>
<evidence type="ECO:0000313" key="3">
    <source>
        <dbReference type="Proteomes" id="UP000006732"/>
    </source>
</evidence>
<evidence type="ECO:0000259" key="1">
    <source>
        <dbReference type="SMART" id="SM00834"/>
    </source>
</evidence>
<accession>A1ALY2</accession>
<dbReference type="Proteomes" id="UP000006732">
    <property type="component" value="Chromosome"/>
</dbReference>
<dbReference type="PANTHER" id="PTHR34404:SF3">
    <property type="entry name" value="REGULATORY PROTEIN, FMDB FAMILY"/>
    <property type="match status" value="1"/>
</dbReference>
<dbReference type="KEGG" id="ppd:Ppro_0721"/>